<dbReference type="PANTHER" id="PTHR43252:SF7">
    <property type="entry name" value="TRANSCRIPTIONAL REGULATOR YQJI"/>
    <property type="match status" value="1"/>
</dbReference>
<dbReference type="EMBL" id="JBFALK010000002">
    <property type="protein sequence ID" value="MEV0967834.1"/>
    <property type="molecule type" value="Genomic_DNA"/>
</dbReference>
<dbReference type="InterPro" id="IPR036390">
    <property type="entry name" value="WH_DNA-bd_sf"/>
</dbReference>
<dbReference type="InterPro" id="IPR036388">
    <property type="entry name" value="WH-like_DNA-bd_sf"/>
</dbReference>
<evidence type="ECO:0000256" key="1">
    <source>
        <dbReference type="SAM" id="MobiDB-lite"/>
    </source>
</evidence>
<evidence type="ECO:0000313" key="3">
    <source>
        <dbReference type="EMBL" id="MEV0967834.1"/>
    </source>
</evidence>
<dbReference type="InterPro" id="IPR005149">
    <property type="entry name" value="Tscrpt_reg_PadR_N"/>
</dbReference>
<feature type="compositionally biased region" description="Low complexity" evidence="1">
    <location>
        <begin position="128"/>
        <end position="141"/>
    </location>
</feature>
<sequence>MAAVASPFGHGQFKLYLLALLKDQPRYGYEAIKLVEETFLGAYAPSAGAVYPRLSKLESEGFIVSEPDDGGRKRYRITADGQEELRRRAPELDELTQTILRISDEVRRSAQRVRDEARHAPAVPRDLPAAAPTGTGAATGADEVHEQAGEPASRAVTPDQWGPREWREALSWGAEWHHEWDSYFASGKTVKQMEKMLDRFRNDARTAARDGVVDGRALEECRQALGEALVRIRRATGT</sequence>
<feature type="region of interest" description="Disordered" evidence="1">
    <location>
        <begin position="111"/>
        <end position="162"/>
    </location>
</feature>
<gene>
    <name evidence="3" type="ORF">AB0I59_04305</name>
</gene>
<dbReference type="Gene3D" id="1.10.10.10">
    <property type="entry name" value="Winged helix-like DNA-binding domain superfamily/Winged helix DNA-binding domain"/>
    <property type="match status" value="1"/>
</dbReference>
<dbReference type="SUPFAM" id="SSF46785">
    <property type="entry name" value="Winged helix' DNA-binding domain"/>
    <property type="match status" value="1"/>
</dbReference>
<dbReference type="RefSeq" id="WP_061257465.1">
    <property type="nucleotide sequence ID" value="NZ_JBFALK010000002.1"/>
</dbReference>
<dbReference type="PANTHER" id="PTHR43252">
    <property type="entry name" value="TRANSCRIPTIONAL REGULATOR YQJI"/>
    <property type="match status" value="1"/>
</dbReference>
<dbReference type="Proteomes" id="UP001551675">
    <property type="component" value="Unassembled WGS sequence"/>
</dbReference>
<accession>A0ABV3G876</accession>
<name>A0ABV3G876_MICGL</name>
<protein>
    <submittedName>
        <fullName evidence="3">PadR family transcriptional regulator</fullName>
    </submittedName>
</protein>
<keyword evidence="4" id="KW-1185">Reference proteome</keyword>
<comment type="caution">
    <text evidence="3">The sequence shown here is derived from an EMBL/GenBank/DDBJ whole genome shotgun (WGS) entry which is preliminary data.</text>
</comment>
<evidence type="ECO:0000313" key="4">
    <source>
        <dbReference type="Proteomes" id="UP001551675"/>
    </source>
</evidence>
<dbReference type="Pfam" id="PF03551">
    <property type="entry name" value="PadR"/>
    <property type="match status" value="1"/>
</dbReference>
<proteinExistence type="predicted"/>
<evidence type="ECO:0000259" key="2">
    <source>
        <dbReference type="Pfam" id="PF03551"/>
    </source>
</evidence>
<reference evidence="3 4" key="1">
    <citation type="submission" date="2024-06" db="EMBL/GenBank/DDBJ databases">
        <title>The Natural Products Discovery Center: Release of the First 8490 Sequenced Strains for Exploring Actinobacteria Biosynthetic Diversity.</title>
        <authorList>
            <person name="Kalkreuter E."/>
            <person name="Kautsar S.A."/>
            <person name="Yang D."/>
            <person name="Bader C.D."/>
            <person name="Teijaro C.N."/>
            <person name="Fluegel L."/>
            <person name="Davis C.M."/>
            <person name="Simpson J.R."/>
            <person name="Lauterbach L."/>
            <person name="Steele A.D."/>
            <person name="Gui C."/>
            <person name="Meng S."/>
            <person name="Li G."/>
            <person name="Viehrig K."/>
            <person name="Ye F."/>
            <person name="Su P."/>
            <person name="Kiefer A.F."/>
            <person name="Nichols A."/>
            <person name="Cepeda A.J."/>
            <person name="Yan W."/>
            <person name="Fan B."/>
            <person name="Jiang Y."/>
            <person name="Adhikari A."/>
            <person name="Zheng C.-J."/>
            <person name="Schuster L."/>
            <person name="Cowan T.M."/>
            <person name="Smanski M.J."/>
            <person name="Chevrette M.G."/>
            <person name="De Carvalho L.P.S."/>
            <person name="Shen B."/>
        </authorList>
    </citation>
    <scope>NUCLEOTIDE SEQUENCE [LARGE SCALE GENOMIC DNA]</scope>
    <source>
        <strain evidence="3 4">NPDC050100</strain>
    </source>
</reference>
<feature type="domain" description="Transcription regulator PadR N-terminal" evidence="2">
    <location>
        <begin position="17"/>
        <end position="86"/>
    </location>
</feature>
<organism evidence="3 4">
    <name type="scientific">Microtetraspora glauca</name>
    <dbReference type="NCBI Taxonomy" id="1996"/>
    <lineage>
        <taxon>Bacteria</taxon>
        <taxon>Bacillati</taxon>
        <taxon>Actinomycetota</taxon>
        <taxon>Actinomycetes</taxon>
        <taxon>Streptosporangiales</taxon>
        <taxon>Streptosporangiaceae</taxon>
        <taxon>Microtetraspora</taxon>
    </lineage>
</organism>